<dbReference type="Pfam" id="PF13432">
    <property type="entry name" value="TPR_16"/>
    <property type="match status" value="1"/>
</dbReference>
<evidence type="ECO:0000256" key="1">
    <source>
        <dbReference type="ARBA" id="ARBA00022737"/>
    </source>
</evidence>
<dbReference type="SMART" id="SM00028">
    <property type="entry name" value="TPR"/>
    <property type="match status" value="5"/>
</dbReference>
<dbReference type="Pfam" id="PF03704">
    <property type="entry name" value="BTAD"/>
    <property type="match status" value="1"/>
</dbReference>
<dbReference type="EMBL" id="CP063458">
    <property type="protein sequence ID" value="QOV87943.1"/>
    <property type="molecule type" value="Genomic_DNA"/>
</dbReference>
<feature type="repeat" description="TPR" evidence="3">
    <location>
        <begin position="68"/>
        <end position="101"/>
    </location>
</feature>
<dbReference type="PANTHER" id="PTHR44186:SF1">
    <property type="entry name" value="BARDET-BIEDL SYNDROME 4 PROTEIN"/>
    <property type="match status" value="1"/>
</dbReference>
<accession>A0A7M2WR89</accession>
<dbReference type="Gene3D" id="3.90.550.10">
    <property type="entry name" value="Spore Coat Polysaccharide Biosynthesis Protein SpsA, Chain A"/>
    <property type="match status" value="1"/>
</dbReference>
<evidence type="ECO:0000313" key="5">
    <source>
        <dbReference type="EMBL" id="QOV87943.1"/>
    </source>
</evidence>
<evidence type="ECO:0000256" key="3">
    <source>
        <dbReference type="PROSITE-ProRule" id="PRU00339"/>
    </source>
</evidence>
<protein>
    <submittedName>
        <fullName evidence="5">Tetratricopeptide repeat protein</fullName>
    </submittedName>
</protein>
<evidence type="ECO:0000256" key="2">
    <source>
        <dbReference type="ARBA" id="ARBA00022803"/>
    </source>
</evidence>
<gene>
    <name evidence="5" type="ORF">IPV69_16930</name>
</gene>
<proteinExistence type="predicted"/>
<dbReference type="Proteomes" id="UP000593765">
    <property type="component" value="Chromosome"/>
</dbReference>
<dbReference type="RefSeq" id="WP_206290876.1">
    <property type="nucleotide sequence ID" value="NZ_CP063458.1"/>
</dbReference>
<sequence length="513" mass="56811">MAPTVQDAEALLRSGELAKAFACFEEIIASHPDDETVRSAFGIALAGNGRVQEALEQFRRAELIAPGAAQSRNVGVALMTLGDAEQAIEAFRRAIEADAHYPDAHRLLAEALGAMGRTGDSDTAFHNWLRLQPDQPAAMLDYARHLRTDGRFAESAVFLEQVIRSSSGSSLAELHRELGLARLQGGDLAGAGEALEQALSADPGDVHSHAYLAVVHERQGHRAEAIMQYEQALLLHRSRPRRWPDGVPREVARLGLLYEAAAHKRKAMQDDRVLPIPGNGKLLTVLVGCYGSYPEYSIRCLRSVLDAITRSADCDLLIGLNACGEETIRAADDAVRCGAATGLVRSTRNLNKDPMMRLLLEQVQTPYVLWLDDDSHFTDPNWSQELNRFIRGEHPFDVAGQRARWGPRRFQDPSYMTYIGERPWWKSNGHLPADLWEWCPFAVGGLFVARTNYLRIHDYPDRGMTKALDDVVLGELLLQRGGRLVDLPPSLLSIARISDGHRRGENFDLPPSV</sequence>
<evidence type="ECO:0000313" key="6">
    <source>
        <dbReference type="Proteomes" id="UP000593765"/>
    </source>
</evidence>
<reference evidence="5 6" key="1">
    <citation type="submission" date="2020-10" db="EMBL/GenBank/DDBJ databases">
        <title>Wide distribution of Phycisphaera-like planctomycetes from WD2101 soil group in peatlands and genome analysis of the first cultivated representative.</title>
        <authorList>
            <person name="Dedysh S.N."/>
            <person name="Beletsky A.V."/>
            <person name="Ivanova A."/>
            <person name="Kulichevskaya I.S."/>
            <person name="Suzina N.E."/>
            <person name="Philippov D.A."/>
            <person name="Rakitin A.L."/>
            <person name="Mardanov A.V."/>
            <person name="Ravin N.V."/>
        </authorList>
    </citation>
    <scope>NUCLEOTIDE SEQUENCE [LARGE SCALE GENOMIC DNA]</scope>
    <source>
        <strain evidence="5 6">M1803</strain>
    </source>
</reference>
<dbReference type="SUPFAM" id="SSF48452">
    <property type="entry name" value="TPR-like"/>
    <property type="match status" value="1"/>
</dbReference>
<dbReference type="SUPFAM" id="SSF53448">
    <property type="entry name" value="Nucleotide-diphospho-sugar transferases"/>
    <property type="match status" value="1"/>
</dbReference>
<feature type="domain" description="Bacterial transcriptional activator" evidence="4">
    <location>
        <begin position="6"/>
        <end position="61"/>
    </location>
</feature>
<feature type="repeat" description="TPR" evidence="3">
    <location>
        <begin position="172"/>
        <end position="205"/>
    </location>
</feature>
<dbReference type="InterPro" id="IPR029044">
    <property type="entry name" value="Nucleotide-diphossugar_trans"/>
</dbReference>
<keyword evidence="2 3" id="KW-0802">TPR repeat</keyword>
<dbReference type="PANTHER" id="PTHR44186">
    <property type="match status" value="1"/>
</dbReference>
<evidence type="ECO:0000259" key="4">
    <source>
        <dbReference type="Pfam" id="PF03704"/>
    </source>
</evidence>
<dbReference type="AlphaFoldDB" id="A0A7M2WR89"/>
<dbReference type="PROSITE" id="PS50005">
    <property type="entry name" value="TPR"/>
    <property type="match status" value="2"/>
</dbReference>
<keyword evidence="1" id="KW-0677">Repeat</keyword>
<dbReference type="InterPro" id="IPR011990">
    <property type="entry name" value="TPR-like_helical_dom_sf"/>
</dbReference>
<dbReference type="Pfam" id="PF13414">
    <property type="entry name" value="TPR_11"/>
    <property type="match status" value="1"/>
</dbReference>
<keyword evidence="6" id="KW-1185">Reference proteome</keyword>
<organism evidence="5 6">
    <name type="scientific">Humisphaera borealis</name>
    <dbReference type="NCBI Taxonomy" id="2807512"/>
    <lineage>
        <taxon>Bacteria</taxon>
        <taxon>Pseudomonadati</taxon>
        <taxon>Planctomycetota</taxon>
        <taxon>Phycisphaerae</taxon>
        <taxon>Tepidisphaerales</taxon>
        <taxon>Tepidisphaeraceae</taxon>
        <taxon>Humisphaera</taxon>
    </lineage>
</organism>
<name>A0A7M2WR89_9BACT</name>
<dbReference type="InterPro" id="IPR019734">
    <property type="entry name" value="TPR_rpt"/>
</dbReference>
<dbReference type="Gene3D" id="1.25.40.10">
    <property type="entry name" value="Tetratricopeptide repeat domain"/>
    <property type="match status" value="2"/>
</dbReference>
<dbReference type="KEGG" id="hbs:IPV69_16930"/>
<dbReference type="InterPro" id="IPR005158">
    <property type="entry name" value="BTAD"/>
</dbReference>